<gene>
    <name evidence="2" type="ORF">ACFQZM_20045</name>
</gene>
<name>A0ABW2XR85_9ACTN</name>
<sequence length="114" mass="11553">MKFELVEPPEPEEPRDVPAEPAEMVYGGAAEDASGEDPVAALTAATERLSADVAAEAERIDASLAELDAALAGVRPAWAAAAGPLAPPPAGFRADRFGAGRPPPARNGNGEPAL</sequence>
<accession>A0ABW2XR85</accession>
<evidence type="ECO:0000313" key="3">
    <source>
        <dbReference type="Proteomes" id="UP001597063"/>
    </source>
</evidence>
<keyword evidence="3" id="KW-1185">Reference proteome</keyword>
<evidence type="ECO:0000256" key="1">
    <source>
        <dbReference type="SAM" id="MobiDB-lite"/>
    </source>
</evidence>
<reference evidence="3" key="1">
    <citation type="journal article" date="2019" name="Int. J. Syst. Evol. Microbiol.">
        <title>The Global Catalogue of Microorganisms (GCM) 10K type strain sequencing project: providing services to taxonomists for standard genome sequencing and annotation.</title>
        <authorList>
            <consortium name="The Broad Institute Genomics Platform"/>
            <consortium name="The Broad Institute Genome Sequencing Center for Infectious Disease"/>
            <person name="Wu L."/>
            <person name="Ma J."/>
        </authorList>
    </citation>
    <scope>NUCLEOTIDE SEQUENCE [LARGE SCALE GENOMIC DNA]</scope>
    <source>
        <strain evidence="3">JCM 9371</strain>
    </source>
</reference>
<dbReference type="RefSeq" id="WP_131761561.1">
    <property type="nucleotide sequence ID" value="NZ_CAACUY010000174.1"/>
</dbReference>
<organism evidence="2 3">
    <name type="scientific">Actinomadura fibrosa</name>
    <dbReference type="NCBI Taxonomy" id="111802"/>
    <lineage>
        <taxon>Bacteria</taxon>
        <taxon>Bacillati</taxon>
        <taxon>Actinomycetota</taxon>
        <taxon>Actinomycetes</taxon>
        <taxon>Streptosporangiales</taxon>
        <taxon>Thermomonosporaceae</taxon>
        <taxon>Actinomadura</taxon>
    </lineage>
</organism>
<dbReference type="Proteomes" id="UP001597063">
    <property type="component" value="Unassembled WGS sequence"/>
</dbReference>
<evidence type="ECO:0000313" key="2">
    <source>
        <dbReference type="EMBL" id="MFD0686801.1"/>
    </source>
</evidence>
<proteinExistence type="predicted"/>
<dbReference type="EMBL" id="JBHTGP010000011">
    <property type="protein sequence ID" value="MFD0686801.1"/>
    <property type="molecule type" value="Genomic_DNA"/>
</dbReference>
<feature type="region of interest" description="Disordered" evidence="1">
    <location>
        <begin position="82"/>
        <end position="114"/>
    </location>
</feature>
<feature type="region of interest" description="Disordered" evidence="1">
    <location>
        <begin position="1"/>
        <end position="20"/>
    </location>
</feature>
<protein>
    <submittedName>
        <fullName evidence="2">Uncharacterized protein</fullName>
    </submittedName>
</protein>
<comment type="caution">
    <text evidence="2">The sequence shown here is derived from an EMBL/GenBank/DDBJ whole genome shotgun (WGS) entry which is preliminary data.</text>
</comment>